<dbReference type="EMBL" id="CP002085">
    <property type="protein sequence ID" value="ADK83613.1"/>
    <property type="molecule type" value="Genomic_DNA"/>
</dbReference>
<evidence type="ECO:0000313" key="6">
    <source>
        <dbReference type="EMBL" id="ADK83613.1"/>
    </source>
</evidence>
<evidence type="ECO:0000256" key="3">
    <source>
        <dbReference type="ARBA" id="ARBA00023143"/>
    </source>
</evidence>
<dbReference type="Pfam" id="PF07238">
    <property type="entry name" value="PilZ"/>
    <property type="match status" value="1"/>
</dbReference>
<dbReference type="OrthoDB" id="5453966at2"/>
<keyword evidence="7" id="KW-1185">Reference proteome</keyword>
<dbReference type="InterPro" id="IPR012349">
    <property type="entry name" value="Split_barrel_FMN-bd"/>
</dbReference>
<name>E1QGA1_DESB2</name>
<accession>E1QGA1</accession>
<evidence type="ECO:0000256" key="1">
    <source>
        <dbReference type="ARBA" id="ARBA00022636"/>
    </source>
</evidence>
<protein>
    <submittedName>
        <fullName evidence="6">Type IV pilus assembly PilZ</fullName>
    </submittedName>
</protein>
<dbReference type="Gene3D" id="2.30.110.10">
    <property type="entry name" value="Electron Transport, Fmn-binding Protein, Chain A"/>
    <property type="match status" value="1"/>
</dbReference>
<keyword evidence="1" id="KW-0973">c-di-GMP</keyword>
<proteinExistence type="predicted"/>
<dbReference type="AlphaFoldDB" id="E1QGA1"/>
<dbReference type="GO" id="GO:0035438">
    <property type="term" value="F:cyclic-di-GMP binding"/>
    <property type="evidence" value="ECO:0007669"/>
    <property type="project" value="InterPro"/>
</dbReference>
<dbReference type="SUPFAM" id="SSF141371">
    <property type="entry name" value="PilZ domain-like"/>
    <property type="match status" value="2"/>
</dbReference>
<dbReference type="Proteomes" id="UP000009047">
    <property type="component" value="Chromosome"/>
</dbReference>
<organism evidence="6 7">
    <name type="scientific">Desulfarculus baarsii (strain ATCC 33931 / DSM 2075 / LMG 7858 / VKM B-1802 / 2st14)</name>
    <dbReference type="NCBI Taxonomy" id="644282"/>
    <lineage>
        <taxon>Bacteria</taxon>
        <taxon>Pseudomonadati</taxon>
        <taxon>Thermodesulfobacteriota</taxon>
        <taxon>Desulfarculia</taxon>
        <taxon>Desulfarculales</taxon>
        <taxon>Desulfarculaceae</taxon>
        <taxon>Desulfarculus</taxon>
    </lineage>
</organism>
<dbReference type="eggNOG" id="COG5581">
    <property type="taxonomic scope" value="Bacteria"/>
</dbReference>
<dbReference type="RefSeq" id="WP_013257069.1">
    <property type="nucleotide sequence ID" value="NC_014365.1"/>
</dbReference>
<feature type="domain" description="PilZ" evidence="4">
    <location>
        <begin position="110"/>
        <end position="213"/>
    </location>
</feature>
<dbReference type="Pfam" id="PF12945">
    <property type="entry name" value="PilZNR"/>
    <property type="match status" value="1"/>
</dbReference>
<keyword evidence="3" id="KW-0975">Bacterial flagellum</keyword>
<feature type="domain" description="Type III secretion system flagellar brake protein YcgR PilZN" evidence="5">
    <location>
        <begin position="20"/>
        <end position="102"/>
    </location>
</feature>
<dbReference type="STRING" id="644282.Deba_0236"/>
<evidence type="ECO:0000256" key="2">
    <source>
        <dbReference type="ARBA" id="ARBA00022741"/>
    </source>
</evidence>
<evidence type="ECO:0000313" key="7">
    <source>
        <dbReference type="Proteomes" id="UP000009047"/>
    </source>
</evidence>
<dbReference type="Gene3D" id="2.40.10.220">
    <property type="entry name" value="predicted glycosyltransferase like domains"/>
    <property type="match status" value="1"/>
</dbReference>
<dbReference type="HOGENOM" id="CLU_073573_1_1_7"/>
<sequence length="232" mass="25245">MDIEALINETDGLTKLEIALGDRLLLRLEAIEGFLKTDLVGLAQDQYLIVDMPKGGPAIRNKFYEGTTVLVRYLHAGAIFAFQSNVLGTTDKPVKLVFLSYPQIVSRQELRREARMECYLSAAADLGQGQLINGAVLDISPSGCRFAAKFKGRPAVEIGGEVIIGMKLSDGEKARRCAGTLRSLSQSNGMAFLGVQFRDLDEDSALRIRALVATLGEYAAAKRSIAHLGQRD</sequence>
<dbReference type="KEGG" id="dbr:Deba_0236"/>
<dbReference type="InterPro" id="IPR009875">
    <property type="entry name" value="PilZ_domain"/>
</dbReference>
<dbReference type="InterPro" id="IPR009926">
    <property type="entry name" value="T3SS_YcgR_PilZN"/>
</dbReference>
<keyword evidence="2" id="KW-0547">Nucleotide-binding</keyword>
<reference evidence="6 7" key="1">
    <citation type="journal article" date="2010" name="Stand. Genomic Sci.">
        <title>Complete genome sequence of Desulfarculus baarsii type strain (2st14).</title>
        <authorList>
            <person name="Sun H."/>
            <person name="Spring S."/>
            <person name="Lapidus A."/>
            <person name="Davenport K."/>
            <person name="Del Rio T.G."/>
            <person name="Tice H."/>
            <person name="Nolan M."/>
            <person name="Copeland A."/>
            <person name="Cheng J.F."/>
            <person name="Lucas S."/>
            <person name="Tapia R."/>
            <person name="Goodwin L."/>
            <person name="Pitluck S."/>
            <person name="Ivanova N."/>
            <person name="Pagani I."/>
            <person name="Mavromatis K."/>
            <person name="Ovchinnikova G."/>
            <person name="Pati A."/>
            <person name="Chen A."/>
            <person name="Palaniappan K."/>
            <person name="Hauser L."/>
            <person name="Chang Y.J."/>
            <person name="Jeffries C.D."/>
            <person name="Detter J.C."/>
            <person name="Han C."/>
            <person name="Rohde M."/>
            <person name="Brambilla E."/>
            <person name="Goker M."/>
            <person name="Woyke T."/>
            <person name="Bristow J."/>
            <person name="Eisen J.A."/>
            <person name="Markowitz V."/>
            <person name="Hugenholtz P."/>
            <person name="Kyrpides N.C."/>
            <person name="Klenk H.P."/>
            <person name="Land M."/>
        </authorList>
    </citation>
    <scope>NUCLEOTIDE SEQUENCE [LARGE SCALE GENOMIC DNA]</scope>
    <source>
        <strain evidence="7">ATCC 33931 / DSM 2075 / LMG 7858 / VKM B-1802 / 2st14</strain>
    </source>
</reference>
<evidence type="ECO:0000259" key="4">
    <source>
        <dbReference type="Pfam" id="PF07238"/>
    </source>
</evidence>
<evidence type="ECO:0000259" key="5">
    <source>
        <dbReference type="Pfam" id="PF12945"/>
    </source>
</evidence>
<gene>
    <name evidence="6" type="ordered locus">Deba_0236</name>
</gene>